<comment type="subcellular location">
    <subcellularLocation>
        <location evidence="1">Cytoplasm</location>
    </subcellularLocation>
</comment>
<dbReference type="GO" id="GO:0005525">
    <property type="term" value="F:GTP binding"/>
    <property type="evidence" value="ECO:0007669"/>
    <property type="project" value="UniProtKB-KW"/>
</dbReference>
<sequence length="648" mass="69845">MIFATAGHVDHGKTTLIQALTGKDTDQLAEEQRRGLTIDLGFAWLHDSEAGTLGFVDVPGHARFIRTMLAGLAGVDAALLVVAADAGPMPQTREHLALLELLGIHRGIVVMSAADRADAQQRADCHVAIKALLKNSPLADSPVIPVDSISGQGLAELLAAIRALSASTPARSTEGHPRFLIDRRFTVPGAGCVVTGTLLNGRLKLAPHTQLQLAPCDRTLRLRGIQVNGQAVTEIVSGQRAALNLTGELDSEHPQRGDWLLATELAQTAERQTSQRLDVHLRVLPEQRIHRGTLQILTGASAVSGRLVWLQAPAGQQAPGGHEKHGGLAQLLLDKPVHVIVGDAVIVREPATNTTLGGGRVLDPQGRQRGRSKPEALARLQALCTADTASAALAAELKHKLEIDLPCFARRWNLTAPEMDALQAQHALVRLGDQGLSHSRTASATATILQCVRLAHAGQPEQLGIHQQALLRAAESRLSPETQTRLISQLVASGHLRRHGVILALPDHQAVLPSKDAALYHRVREALANAGLRPPIVGELGERLGLERQDMLAVMHRLQSWGYVLAVAPNRFYLPEQLDDLAAVAQALCEESTDGGFSAADYRDRSDIGRNLTIKALEYLDRAGVTVYRDERRYMRPGWQRAAANKIT</sequence>
<dbReference type="GO" id="GO:0001514">
    <property type="term" value="P:selenocysteine incorporation"/>
    <property type="evidence" value="ECO:0007669"/>
    <property type="project" value="InterPro"/>
</dbReference>
<dbReference type="GO" id="GO:0005737">
    <property type="term" value="C:cytoplasm"/>
    <property type="evidence" value="ECO:0007669"/>
    <property type="project" value="UniProtKB-SubCell"/>
</dbReference>
<dbReference type="SUPFAM" id="SSF46785">
    <property type="entry name" value="Winged helix' DNA-binding domain"/>
    <property type="match status" value="3"/>
</dbReference>
<dbReference type="AlphaFoldDB" id="A0A0F9W3F2"/>
<accession>A0A0F9W3F2</accession>
<evidence type="ECO:0000256" key="5">
    <source>
        <dbReference type="ARBA" id="ARBA00023134"/>
    </source>
</evidence>
<dbReference type="InterPro" id="IPR000795">
    <property type="entry name" value="T_Tr_GTP-bd_dom"/>
</dbReference>
<dbReference type="SUPFAM" id="SSF52540">
    <property type="entry name" value="P-loop containing nucleoside triphosphate hydrolases"/>
    <property type="match status" value="1"/>
</dbReference>
<keyword evidence="3" id="KW-0547">Nucleotide-binding</keyword>
<dbReference type="Pfam" id="PF00009">
    <property type="entry name" value="GTP_EFTU"/>
    <property type="match status" value="1"/>
</dbReference>
<name>A0A0F9W3F2_9ZZZZ</name>
<proteinExistence type="predicted"/>
<dbReference type="Gene3D" id="2.40.30.10">
    <property type="entry name" value="Translation factors"/>
    <property type="match status" value="1"/>
</dbReference>
<dbReference type="CDD" id="cd04171">
    <property type="entry name" value="SelB"/>
    <property type="match status" value="1"/>
</dbReference>
<dbReference type="InterPro" id="IPR050055">
    <property type="entry name" value="EF-Tu_GTPase"/>
</dbReference>
<reference evidence="7" key="1">
    <citation type="journal article" date="2015" name="Nature">
        <title>Complex archaea that bridge the gap between prokaryotes and eukaryotes.</title>
        <authorList>
            <person name="Spang A."/>
            <person name="Saw J.H."/>
            <person name="Jorgensen S.L."/>
            <person name="Zaremba-Niedzwiedzka K."/>
            <person name="Martijn J."/>
            <person name="Lind A.E."/>
            <person name="van Eijk R."/>
            <person name="Schleper C."/>
            <person name="Guy L."/>
            <person name="Ettema T.J."/>
        </authorList>
    </citation>
    <scope>NUCLEOTIDE SEQUENCE</scope>
</reference>
<gene>
    <name evidence="7" type="ORF">LCGC14_0012890</name>
</gene>
<evidence type="ECO:0000256" key="2">
    <source>
        <dbReference type="ARBA" id="ARBA00022490"/>
    </source>
</evidence>
<dbReference type="InterPro" id="IPR027417">
    <property type="entry name" value="P-loop_NTPase"/>
</dbReference>
<dbReference type="GO" id="GO:0003723">
    <property type="term" value="F:RNA binding"/>
    <property type="evidence" value="ECO:0007669"/>
    <property type="project" value="InterPro"/>
</dbReference>
<evidence type="ECO:0000259" key="6">
    <source>
        <dbReference type="PROSITE" id="PS51722"/>
    </source>
</evidence>
<dbReference type="Pfam" id="PF09107">
    <property type="entry name" value="WHD_3rd_SelB"/>
    <property type="match status" value="1"/>
</dbReference>
<feature type="domain" description="Tr-type G" evidence="6">
    <location>
        <begin position="1"/>
        <end position="170"/>
    </location>
</feature>
<dbReference type="InterPro" id="IPR015191">
    <property type="entry name" value="SelB_WHD4"/>
</dbReference>
<dbReference type="SUPFAM" id="SSF50465">
    <property type="entry name" value="EF-Tu/eEF-1alpha/eIF2-gamma C-terminal domain"/>
    <property type="match status" value="1"/>
</dbReference>
<organism evidence="7">
    <name type="scientific">marine sediment metagenome</name>
    <dbReference type="NCBI Taxonomy" id="412755"/>
    <lineage>
        <taxon>unclassified sequences</taxon>
        <taxon>metagenomes</taxon>
        <taxon>ecological metagenomes</taxon>
    </lineage>
</organism>
<dbReference type="GO" id="GO:0003924">
    <property type="term" value="F:GTPase activity"/>
    <property type="evidence" value="ECO:0007669"/>
    <property type="project" value="InterPro"/>
</dbReference>
<dbReference type="EMBL" id="LAZR01000002">
    <property type="protein sequence ID" value="KKO11786.1"/>
    <property type="molecule type" value="Genomic_DNA"/>
</dbReference>
<protein>
    <recommendedName>
        <fullName evidence="6">Tr-type G domain-containing protein</fullName>
    </recommendedName>
</protein>
<keyword evidence="5" id="KW-0342">GTP-binding</keyword>
<dbReference type="PROSITE" id="PS51722">
    <property type="entry name" value="G_TR_2"/>
    <property type="match status" value="1"/>
</dbReference>
<dbReference type="PRINTS" id="PR00315">
    <property type="entry name" value="ELONGATNFCT"/>
</dbReference>
<comment type="caution">
    <text evidence="7">The sequence shown here is derived from an EMBL/GenBank/DDBJ whole genome shotgun (WGS) entry which is preliminary data.</text>
</comment>
<dbReference type="PANTHER" id="PTHR43721">
    <property type="entry name" value="ELONGATION FACTOR TU-RELATED"/>
    <property type="match status" value="1"/>
</dbReference>
<dbReference type="InterPro" id="IPR004535">
    <property type="entry name" value="Transl_elong_SelB"/>
</dbReference>
<evidence type="ECO:0000256" key="1">
    <source>
        <dbReference type="ARBA" id="ARBA00004496"/>
    </source>
</evidence>
<dbReference type="InterPro" id="IPR036390">
    <property type="entry name" value="WH_DNA-bd_sf"/>
</dbReference>
<dbReference type="GO" id="GO:0003746">
    <property type="term" value="F:translation elongation factor activity"/>
    <property type="evidence" value="ECO:0007669"/>
    <property type="project" value="InterPro"/>
</dbReference>
<evidence type="ECO:0000256" key="3">
    <source>
        <dbReference type="ARBA" id="ARBA00022741"/>
    </source>
</evidence>
<evidence type="ECO:0000313" key="7">
    <source>
        <dbReference type="EMBL" id="KKO11786.1"/>
    </source>
</evidence>
<dbReference type="SUPFAM" id="SSF50447">
    <property type="entry name" value="Translation proteins"/>
    <property type="match status" value="1"/>
</dbReference>
<dbReference type="Pfam" id="PF25461">
    <property type="entry name" value="Beta-barrel_SelB"/>
    <property type="match status" value="1"/>
</dbReference>
<keyword evidence="4" id="KW-0648">Protein biosynthesis</keyword>
<dbReference type="InterPro" id="IPR009000">
    <property type="entry name" value="Transl_B-barrel_sf"/>
</dbReference>
<dbReference type="Gene3D" id="1.10.10.10">
    <property type="entry name" value="Winged helix-like DNA-binding domain superfamily/Winged helix DNA-binding domain"/>
    <property type="match status" value="1"/>
</dbReference>
<dbReference type="Gene3D" id="3.40.50.300">
    <property type="entry name" value="P-loop containing nucleotide triphosphate hydrolases"/>
    <property type="match status" value="1"/>
</dbReference>
<dbReference type="NCBIfam" id="TIGR00475">
    <property type="entry name" value="selB"/>
    <property type="match status" value="1"/>
</dbReference>
<dbReference type="Gene3D" id="1.10.10.2770">
    <property type="match status" value="1"/>
</dbReference>
<evidence type="ECO:0000256" key="4">
    <source>
        <dbReference type="ARBA" id="ARBA00022917"/>
    </source>
</evidence>
<dbReference type="InterPro" id="IPR036388">
    <property type="entry name" value="WH-like_DNA-bd_sf"/>
</dbReference>
<dbReference type="InterPro" id="IPR057335">
    <property type="entry name" value="Beta-barrel_SelB"/>
</dbReference>
<dbReference type="PANTHER" id="PTHR43721:SF22">
    <property type="entry name" value="ELONGATION FACTOR TU, MITOCHONDRIAL"/>
    <property type="match status" value="1"/>
</dbReference>
<keyword evidence="2" id="KW-0963">Cytoplasm</keyword>
<dbReference type="InterPro" id="IPR009001">
    <property type="entry name" value="Transl_elong_EF1A/Init_IF2_C"/>
</dbReference>